<dbReference type="HOGENOM" id="CLU_1920706_0_0_1"/>
<proteinExistence type="predicted"/>
<evidence type="ECO:0000313" key="1">
    <source>
        <dbReference type="EMBL" id="ONH98756.1"/>
    </source>
</evidence>
<dbReference type="Gramene" id="ONH98756">
    <property type="protein sequence ID" value="ONH98756"/>
    <property type="gene ID" value="PRUPE_7G264900"/>
</dbReference>
<protein>
    <submittedName>
        <fullName evidence="1">Uncharacterized protein</fullName>
    </submittedName>
</protein>
<dbReference type="EMBL" id="CM007657">
    <property type="protein sequence ID" value="ONH98756.1"/>
    <property type="molecule type" value="Genomic_DNA"/>
</dbReference>
<name>M5VXE6_PRUPE</name>
<sequence length="132" mass="14387">MLNEMKPRCILSLSLLLLLLLIFCQSLPSSAHGDGSGGGTTTTSTITRVMVVGEQQMQKQQQQPPLPAANYHVSTLLHTTRKLKLGVHMKITRSVPKVPRVKKSSAIPTQMTPSLPVACFLSSLSLLSFFML</sequence>
<evidence type="ECO:0000313" key="2">
    <source>
        <dbReference type="Proteomes" id="UP000006882"/>
    </source>
</evidence>
<reference evidence="1 2" key="1">
    <citation type="journal article" date="2013" name="Nat. Genet.">
        <title>The high-quality draft genome of peach (Prunus persica) identifies unique patterns of genetic diversity, domestication and genome evolution.</title>
        <authorList>
            <consortium name="International Peach Genome Initiative"/>
            <person name="Verde I."/>
            <person name="Abbott A.G."/>
            <person name="Scalabrin S."/>
            <person name="Jung S."/>
            <person name="Shu S."/>
            <person name="Marroni F."/>
            <person name="Zhebentyayeva T."/>
            <person name="Dettori M.T."/>
            <person name="Grimwood J."/>
            <person name="Cattonaro F."/>
            <person name="Zuccolo A."/>
            <person name="Rossini L."/>
            <person name="Jenkins J."/>
            <person name="Vendramin E."/>
            <person name="Meisel L.A."/>
            <person name="Decroocq V."/>
            <person name="Sosinski B."/>
            <person name="Prochnik S."/>
            <person name="Mitros T."/>
            <person name="Policriti A."/>
            <person name="Cipriani G."/>
            <person name="Dondini L."/>
            <person name="Ficklin S."/>
            <person name="Goodstein D.M."/>
            <person name="Xuan P."/>
            <person name="Del Fabbro C."/>
            <person name="Aramini V."/>
            <person name="Copetti D."/>
            <person name="Gonzalez S."/>
            <person name="Horner D.S."/>
            <person name="Falchi R."/>
            <person name="Lucas S."/>
            <person name="Mica E."/>
            <person name="Maldonado J."/>
            <person name="Lazzari B."/>
            <person name="Bielenberg D."/>
            <person name="Pirona R."/>
            <person name="Miculan M."/>
            <person name="Barakat A."/>
            <person name="Testolin R."/>
            <person name="Stella A."/>
            <person name="Tartarini S."/>
            <person name="Tonutti P."/>
            <person name="Arus P."/>
            <person name="Orellana A."/>
            <person name="Wells C."/>
            <person name="Main D."/>
            <person name="Vizzotto G."/>
            <person name="Silva H."/>
            <person name="Salamini F."/>
            <person name="Schmutz J."/>
            <person name="Morgante M."/>
            <person name="Rokhsar D.S."/>
        </authorList>
    </citation>
    <scope>NUCLEOTIDE SEQUENCE [LARGE SCALE GENOMIC DNA]</scope>
    <source>
        <strain evidence="2">cv. Nemared</strain>
    </source>
</reference>
<organism evidence="1 2">
    <name type="scientific">Prunus persica</name>
    <name type="common">Peach</name>
    <name type="synonym">Amygdalus persica</name>
    <dbReference type="NCBI Taxonomy" id="3760"/>
    <lineage>
        <taxon>Eukaryota</taxon>
        <taxon>Viridiplantae</taxon>
        <taxon>Streptophyta</taxon>
        <taxon>Embryophyta</taxon>
        <taxon>Tracheophyta</taxon>
        <taxon>Spermatophyta</taxon>
        <taxon>Magnoliopsida</taxon>
        <taxon>eudicotyledons</taxon>
        <taxon>Gunneridae</taxon>
        <taxon>Pentapetalae</taxon>
        <taxon>rosids</taxon>
        <taxon>fabids</taxon>
        <taxon>Rosales</taxon>
        <taxon>Rosaceae</taxon>
        <taxon>Amygdaloideae</taxon>
        <taxon>Amygdaleae</taxon>
        <taxon>Prunus</taxon>
    </lineage>
</organism>
<accession>M5VXE6</accession>
<dbReference type="AlphaFoldDB" id="M5VXE6"/>
<dbReference type="Proteomes" id="UP000006882">
    <property type="component" value="Chromosome G7"/>
</dbReference>
<keyword evidence="2" id="KW-1185">Reference proteome</keyword>
<dbReference type="OMA" id="NEMKPRC"/>
<gene>
    <name evidence="1" type="ORF">PRUPE_7G264900</name>
</gene>